<dbReference type="Pfam" id="PF06265">
    <property type="entry name" value="YutD-like"/>
    <property type="match status" value="1"/>
</dbReference>
<dbReference type="PIRSF" id="PIRSF012565">
    <property type="entry name" value="DUF1027"/>
    <property type="match status" value="1"/>
</dbReference>
<dbReference type="InterPro" id="IPR038141">
    <property type="entry name" value="YutD-like_sf"/>
</dbReference>
<comment type="caution">
    <text evidence="1">The sequence shown here is derived from an EMBL/GenBank/DDBJ whole genome shotgun (WGS) entry which is preliminary data.</text>
</comment>
<evidence type="ECO:0000313" key="1">
    <source>
        <dbReference type="EMBL" id="GAA3728743.1"/>
    </source>
</evidence>
<dbReference type="Gene3D" id="3.50.4.20">
    <property type="match status" value="1"/>
</dbReference>
<dbReference type="EMBL" id="BAABCK010000059">
    <property type="protein sequence ID" value="GAA3728743.1"/>
    <property type="molecule type" value="Genomic_DNA"/>
</dbReference>
<evidence type="ECO:0000313" key="2">
    <source>
        <dbReference type="Proteomes" id="UP001500920"/>
    </source>
</evidence>
<dbReference type="Proteomes" id="UP001500920">
    <property type="component" value="Unassembled WGS sequence"/>
</dbReference>
<dbReference type="RefSeq" id="WP_344703394.1">
    <property type="nucleotide sequence ID" value="NZ_BAABCK010000059.1"/>
</dbReference>
<dbReference type="InterPro" id="IPR009370">
    <property type="entry name" value="YutD-like"/>
</dbReference>
<reference evidence="2" key="1">
    <citation type="journal article" date="2019" name="Int. J. Syst. Evol. Microbiol.">
        <title>The Global Catalogue of Microorganisms (GCM) 10K type strain sequencing project: providing services to taxonomists for standard genome sequencing and annotation.</title>
        <authorList>
            <consortium name="The Broad Institute Genomics Platform"/>
            <consortium name="The Broad Institute Genome Sequencing Center for Infectious Disease"/>
            <person name="Wu L."/>
            <person name="Ma J."/>
        </authorList>
    </citation>
    <scope>NUCLEOTIDE SEQUENCE [LARGE SCALE GENOMIC DNA]</scope>
    <source>
        <strain evidence="2">JCM 16981</strain>
    </source>
</reference>
<evidence type="ECO:0008006" key="3">
    <source>
        <dbReference type="Google" id="ProtNLM"/>
    </source>
</evidence>
<protein>
    <recommendedName>
        <fullName evidence="3">DUF1027 domain-containing protein</fullName>
    </recommendedName>
</protein>
<sequence>MITIDHMHFELIEDYREAFDEAQFEGKYSEVLNKYDYIVGDIGYEKLRLTGFYRDSKKKVEPDKKFSAIEDYINEYCNFGCAYFVLRKVPKSELKEQTEESEER</sequence>
<name>A0ABP7F073_9STAP</name>
<organism evidence="1 2">
    <name type="scientific">Salinicoccus jeotgali</name>
    <dbReference type="NCBI Taxonomy" id="381634"/>
    <lineage>
        <taxon>Bacteria</taxon>
        <taxon>Bacillati</taxon>
        <taxon>Bacillota</taxon>
        <taxon>Bacilli</taxon>
        <taxon>Bacillales</taxon>
        <taxon>Staphylococcaceae</taxon>
        <taxon>Salinicoccus</taxon>
    </lineage>
</organism>
<accession>A0ABP7F073</accession>
<proteinExistence type="predicted"/>
<gene>
    <name evidence="1" type="ORF">GCM10022378_16790</name>
</gene>
<keyword evidence="2" id="KW-1185">Reference proteome</keyword>